<proteinExistence type="predicted"/>
<feature type="region of interest" description="Disordered" evidence="1">
    <location>
        <begin position="241"/>
        <end position="269"/>
    </location>
</feature>
<gene>
    <name evidence="2" type="ORF">ACFQ0E_10360</name>
</gene>
<feature type="compositionally biased region" description="Basic and acidic residues" evidence="1">
    <location>
        <begin position="251"/>
        <end position="269"/>
    </location>
</feature>
<protein>
    <submittedName>
        <fullName evidence="2">Uncharacterized protein</fullName>
    </submittedName>
</protein>
<evidence type="ECO:0000313" key="2">
    <source>
        <dbReference type="EMBL" id="MFD0726000.1"/>
    </source>
</evidence>
<accession>A0ABW2YFD1</accession>
<evidence type="ECO:0000313" key="3">
    <source>
        <dbReference type="Proteomes" id="UP001597110"/>
    </source>
</evidence>
<name>A0ABW2YFD1_9GAMM</name>
<organism evidence="2 3">
    <name type="scientific">Lysobacter brunescens</name>
    <dbReference type="NCBI Taxonomy" id="262323"/>
    <lineage>
        <taxon>Bacteria</taxon>
        <taxon>Pseudomonadati</taxon>
        <taxon>Pseudomonadota</taxon>
        <taxon>Gammaproteobacteria</taxon>
        <taxon>Lysobacterales</taxon>
        <taxon>Lysobacteraceae</taxon>
        <taxon>Lysobacter</taxon>
    </lineage>
</organism>
<evidence type="ECO:0000256" key="1">
    <source>
        <dbReference type="SAM" id="MobiDB-lite"/>
    </source>
</evidence>
<comment type="caution">
    <text evidence="2">The sequence shown here is derived from an EMBL/GenBank/DDBJ whole genome shotgun (WGS) entry which is preliminary data.</text>
</comment>
<dbReference type="Proteomes" id="UP001597110">
    <property type="component" value="Unassembled WGS sequence"/>
</dbReference>
<reference evidence="3" key="1">
    <citation type="journal article" date="2019" name="Int. J. Syst. Evol. Microbiol.">
        <title>The Global Catalogue of Microorganisms (GCM) 10K type strain sequencing project: providing services to taxonomists for standard genome sequencing and annotation.</title>
        <authorList>
            <consortium name="The Broad Institute Genomics Platform"/>
            <consortium name="The Broad Institute Genome Sequencing Center for Infectious Disease"/>
            <person name="Wu L."/>
            <person name="Ma J."/>
        </authorList>
    </citation>
    <scope>NUCLEOTIDE SEQUENCE [LARGE SCALE GENOMIC DNA]</scope>
    <source>
        <strain evidence="3">CCUG 55585</strain>
    </source>
</reference>
<dbReference type="EMBL" id="JBHTIF010000001">
    <property type="protein sequence ID" value="MFD0726000.1"/>
    <property type="molecule type" value="Genomic_DNA"/>
</dbReference>
<sequence>MATAAAVAARPAAPAAFDPFPDREKVPVRDLFAALSREADRLSTSQLVRDEYQRLIQAHGLPDDSTLFPDYLRVRIAFEATRAGGLWGLQWRVTDQLPQSDRIWAQWDALVLPADGALPPSTAIAECDELSALFAVVAHGMGLSSRSRVGLFWPTSTHTVAVWTIQPAPAGSGNMPAEVRIVVPTSQIFLDGAQSLGTRGFDPWTQPKVFPYARRDIAEDHPLPAALARYFVQQVRRHASDPQGLLQTARNRREYDQRMRARDAGEDRR</sequence>
<keyword evidence="3" id="KW-1185">Reference proteome</keyword>